<evidence type="ECO:0000259" key="2">
    <source>
        <dbReference type="Pfam" id="PF24536"/>
    </source>
</evidence>
<dbReference type="PANTHER" id="PTHR16165">
    <property type="entry name" value="NXPE FAMILY MEMBER"/>
    <property type="match status" value="1"/>
</dbReference>
<reference evidence="3 4" key="1">
    <citation type="submission" date="2024-06" db="EMBL/GenBank/DDBJ databases">
        <authorList>
            <person name="Pan Q."/>
            <person name="Wen M."/>
            <person name="Jouanno E."/>
            <person name="Zahm M."/>
            <person name="Klopp C."/>
            <person name="Cabau C."/>
            <person name="Louis A."/>
            <person name="Berthelot C."/>
            <person name="Parey E."/>
            <person name="Roest Crollius H."/>
            <person name="Montfort J."/>
            <person name="Robinson-Rechavi M."/>
            <person name="Bouchez O."/>
            <person name="Lampietro C."/>
            <person name="Lopez Roques C."/>
            <person name="Donnadieu C."/>
            <person name="Postlethwait J."/>
            <person name="Bobe J."/>
            <person name="Verreycken H."/>
            <person name="Guiguen Y."/>
        </authorList>
    </citation>
    <scope>NUCLEOTIDE SEQUENCE [LARGE SCALE GENOMIC DNA]</scope>
    <source>
        <strain evidence="3">Up_M1</strain>
        <tissue evidence="3">Testis</tissue>
    </source>
</reference>
<dbReference type="InterPro" id="IPR014756">
    <property type="entry name" value="Ig_E-set"/>
</dbReference>
<comment type="caution">
    <text evidence="3">The sequence shown here is derived from an EMBL/GenBank/DDBJ whole genome shotgun (WGS) entry which is preliminary data.</text>
</comment>
<evidence type="ECO:0000256" key="1">
    <source>
        <dbReference type="ARBA" id="ARBA00005431"/>
    </source>
</evidence>
<dbReference type="SUPFAM" id="SSF81296">
    <property type="entry name" value="E set domains"/>
    <property type="match status" value="1"/>
</dbReference>
<organism evidence="3 4">
    <name type="scientific">Umbra pygmaea</name>
    <name type="common">Eastern mudminnow</name>
    <dbReference type="NCBI Taxonomy" id="75934"/>
    <lineage>
        <taxon>Eukaryota</taxon>
        <taxon>Metazoa</taxon>
        <taxon>Chordata</taxon>
        <taxon>Craniata</taxon>
        <taxon>Vertebrata</taxon>
        <taxon>Euteleostomi</taxon>
        <taxon>Actinopterygii</taxon>
        <taxon>Neopterygii</taxon>
        <taxon>Teleostei</taxon>
        <taxon>Protacanthopterygii</taxon>
        <taxon>Esociformes</taxon>
        <taxon>Umbridae</taxon>
        <taxon>Umbra</taxon>
    </lineage>
</organism>
<accession>A0ABD0W960</accession>
<feature type="domain" description="NXPE C-terminal" evidence="2">
    <location>
        <begin position="256"/>
        <end position="470"/>
    </location>
</feature>
<evidence type="ECO:0000313" key="3">
    <source>
        <dbReference type="EMBL" id="KAL0968059.1"/>
    </source>
</evidence>
<dbReference type="EMBL" id="JAGEUA010000008">
    <property type="protein sequence ID" value="KAL0968059.1"/>
    <property type="molecule type" value="Genomic_DNA"/>
</dbReference>
<gene>
    <name evidence="3" type="ORF">UPYG_G00261770</name>
</gene>
<name>A0ABD0W960_UMBPY</name>
<proteinExistence type="inferred from homology"/>
<dbReference type="AlphaFoldDB" id="A0ABD0W960"/>
<protein>
    <recommendedName>
        <fullName evidence="2">NXPE C-terminal domain-containing protein</fullName>
    </recommendedName>
</protein>
<evidence type="ECO:0000313" key="4">
    <source>
        <dbReference type="Proteomes" id="UP001557470"/>
    </source>
</evidence>
<sequence length="474" mass="52936">MSTPLERTSDPAHSFFVILPVDGGKAPHVGDQLEARVIINDFKGRSKIYGGDFLIARLHSPELGAAVAGQVLDHKNGSYSAIFPLLWEGSVQVEVTLVHTSEAISFLRSLRNSGKDRGFYKSVFRSGPLSETTMCNLYLPATEQPVCNYTDIKTGEPWYCYKPKQNLSCDTRIDHACGGYQVNLLTHKETPLFQSGVNVKVRIYAAGSDIVTVLPKEEDKPLAEVVNIQRTPAKIGPSGYYLNWSWQLLSGVVVQDFNPGAITQCLKGKVVHMYGDSTARQYYEFLTSFLPELKDFDLRSAKKAGPFVAVDVGNNIMLKYRCHSPPIAWIPISVTQLHPIPNELDGLIGGSDTVVIISLWAHFTTFPVEVYLRRIHHIRRAVVRLLDRAPETLVVVRSANLRSPNAELSPILSDWFASQLDAVVKAMFRDVNVLLLDAWEMTLAHYFPFEVHPQPPIIKNMINTILSHLCPEKN</sequence>
<dbReference type="Proteomes" id="UP001557470">
    <property type="component" value="Unassembled WGS sequence"/>
</dbReference>
<dbReference type="PANTHER" id="PTHR16165:SF9">
    <property type="entry name" value="NXPE FAMILY MEMBER 3"/>
    <property type="match status" value="1"/>
</dbReference>
<dbReference type="GO" id="GO:0007399">
    <property type="term" value="P:nervous system development"/>
    <property type="evidence" value="ECO:0007669"/>
    <property type="project" value="UniProtKB-ARBA"/>
</dbReference>
<dbReference type="InterPro" id="IPR026845">
    <property type="entry name" value="NXPH/NXPE"/>
</dbReference>
<dbReference type="InterPro" id="IPR057106">
    <property type="entry name" value="NXPE4_C"/>
</dbReference>
<comment type="similarity">
    <text evidence="1">Belongs to the NXPE family.</text>
</comment>
<dbReference type="Pfam" id="PF24536">
    <property type="entry name" value="NXPE4_C"/>
    <property type="match status" value="1"/>
</dbReference>
<keyword evidence="4" id="KW-1185">Reference proteome</keyword>
<dbReference type="Pfam" id="PF06312">
    <property type="entry name" value="Neurexophilin"/>
    <property type="match status" value="1"/>
</dbReference>